<keyword evidence="22" id="KW-1185">Reference proteome</keyword>
<evidence type="ECO:0000313" key="23">
    <source>
        <dbReference type="WBParaSite" id="BPAG_0000156001-mRNA-1"/>
    </source>
</evidence>
<dbReference type="AlphaFoldDB" id="A0A0N4T0C1"/>
<keyword evidence="16 20" id="KW-0594">Phospholipid biosynthesis</keyword>
<organism evidence="23">
    <name type="scientific">Brugia pahangi</name>
    <name type="common">Filarial nematode worm</name>
    <dbReference type="NCBI Taxonomy" id="6280"/>
    <lineage>
        <taxon>Eukaryota</taxon>
        <taxon>Metazoa</taxon>
        <taxon>Ecdysozoa</taxon>
        <taxon>Nematoda</taxon>
        <taxon>Chromadorea</taxon>
        <taxon>Rhabditida</taxon>
        <taxon>Spirurina</taxon>
        <taxon>Spiruromorpha</taxon>
        <taxon>Filarioidea</taxon>
        <taxon>Onchocercidae</taxon>
        <taxon>Brugia</taxon>
    </lineage>
</organism>
<dbReference type="Proteomes" id="UP000278627">
    <property type="component" value="Unassembled WGS sequence"/>
</dbReference>
<comment type="subcellular location">
    <subcellularLocation>
        <location evidence="2 20">Mitochondrion inner membrane</location>
        <topology evidence="2 20">Peripheral membrane protein</topology>
        <orientation evidence="2 20">Matrix side</orientation>
    </subcellularLocation>
</comment>
<keyword evidence="15 20" id="KW-0472">Membrane</keyword>
<dbReference type="GO" id="GO:0005743">
    <property type="term" value="C:mitochondrial inner membrane"/>
    <property type="evidence" value="ECO:0007669"/>
    <property type="project" value="UniProtKB-SubCell"/>
</dbReference>
<evidence type="ECO:0000256" key="14">
    <source>
        <dbReference type="ARBA" id="ARBA00023128"/>
    </source>
</evidence>
<evidence type="ECO:0000256" key="4">
    <source>
        <dbReference type="ARBA" id="ARBA00005189"/>
    </source>
</evidence>
<comment type="pathway">
    <text evidence="4">Lipid metabolism.</text>
</comment>
<dbReference type="PANTHER" id="PTHR13619">
    <property type="entry name" value="PHOSPHATIDATE CYTIDYLYLTRANSFERASE, MITOCHONDRIAL"/>
    <property type="match status" value="1"/>
</dbReference>
<evidence type="ECO:0000256" key="11">
    <source>
        <dbReference type="ARBA" id="ARBA00022792"/>
    </source>
</evidence>
<keyword evidence="10 20" id="KW-0548">Nucleotidyltransferase</keyword>
<evidence type="ECO:0000256" key="20">
    <source>
        <dbReference type="PIRNR" id="PIRNR028840"/>
    </source>
</evidence>
<evidence type="ECO:0000256" key="5">
    <source>
        <dbReference type="ARBA" id="ARBA00005458"/>
    </source>
</evidence>
<evidence type="ECO:0000256" key="13">
    <source>
        <dbReference type="ARBA" id="ARBA00023098"/>
    </source>
</evidence>
<evidence type="ECO:0000313" key="21">
    <source>
        <dbReference type="EMBL" id="VDN82727.1"/>
    </source>
</evidence>
<keyword evidence="13 20" id="KW-0443">Lipid metabolism</keyword>
<dbReference type="EC" id="2.7.7.41" evidence="6 20"/>
<evidence type="ECO:0000256" key="2">
    <source>
        <dbReference type="ARBA" id="ARBA00004443"/>
    </source>
</evidence>
<sequence length="358" mass="40855">MGEFHEDSLGNRKHLLDILPLDTVEYACAYGSGAVPQKIDGTLGEMVDFIIATQDSKQFHKQNLSMNPTHYSLLRFLGYQKIAQVQRNYAARVYCNTRVSYQGYLIKYSVIDTDDLLLDLIEWRWMYLAGRLQKHVVDIISPSPRITLAIEKNRYSALQAALLLLPDKFSLSQFYNELISLSYRGDFRMSFGEDKNKIGRIADGSRTQLNQIYVPLLKADEDVFIQGRTIEQDRCDAVFFKRITGLPFNVLWNLQRIINSRNGKQNDIGITFFLMSPNNYNKMTRDPEVLSIMVQEEIAASLARRLDGPKPVAAAIEDIVWRSALQQTAKNAFSAGIMRSTAYAFAKIAKMMKSLKHL</sequence>
<keyword evidence="8 20" id="KW-0444">Lipid biosynthesis</keyword>
<reference evidence="21 22" key="2">
    <citation type="submission" date="2018-11" db="EMBL/GenBank/DDBJ databases">
        <authorList>
            <consortium name="Pathogen Informatics"/>
        </authorList>
    </citation>
    <scope>NUCLEOTIDE SEQUENCE [LARGE SCALE GENOMIC DNA]</scope>
</reference>
<evidence type="ECO:0000256" key="6">
    <source>
        <dbReference type="ARBA" id="ARBA00012487"/>
    </source>
</evidence>
<keyword evidence="14 20" id="KW-0496">Mitochondrion</keyword>
<dbReference type="PANTHER" id="PTHR13619:SF0">
    <property type="entry name" value="PHOSPHATIDATE CYTIDYLYLTRANSFERASE, MITOCHONDRIAL"/>
    <property type="match status" value="1"/>
</dbReference>
<accession>A0A0N4T0C1</accession>
<evidence type="ECO:0000256" key="3">
    <source>
        <dbReference type="ARBA" id="ARBA00005119"/>
    </source>
</evidence>
<dbReference type="GO" id="GO:0016024">
    <property type="term" value="P:CDP-diacylglycerol biosynthetic process"/>
    <property type="evidence" value="ECO:0007669"/>
    <property type="project" value="UniProtKB-UniRule"/>
</dbReference>
<evidence type="ECO:0000256" key="12">
    <source>
        <dbReference type="ARBA" id="ARBA00022842"/>
    </source>
</evidence>
<dbReference type="STRING" id="6280.A0A0N4T0C1"/>
<evidence type="ECO:0000313" key="22">
    <source>
        <dbReference type="Proteomes" id="UP000278627"/>
    </source>
</evidence>
<reference evidence="23" key="1">
    <citation type="submission" date="2017-02" db="UniProtKB">
        <authorList>
            <consortium name="WormBaseParasite"/>
        </authorList>
    </citation>
    <scope>IDENTIFICATION</scope>
</reference>
<evidence type="ECO:0000256" key="7">
    <source>
        <dbReference type="ARBA" id="ARBA00018337"/>
    </source>
</evidence>
<proteinExistence type="inferred from homology"/>
<name>A0A0N4T0C1_BRUPA</name>
<evidence type="ECO:0000256" key="16">
    <source>
        <dbReference type="ARBA" id="ARBA00023209"/>
    </source>
</evidence>
<evidence type="ECO:0000256" key="9">
    <source>
        <dbReference type="ARBA" id="ARBA00022679"/>
    </source>
</evidence>
<evidence type="ECO:0000256" key="15">
    <source>
        <dbReference type="ARBA" id="ARBA00023136"/>
    </source>
</evidence>
<keyword evidence="9 20" id="KW-0808">Transferase</keyword>
<protein>
    <recommendedName>
        <fullName evidence="7 20">Phosphatidate cytidylyltransferase, mitochondrial</fullName>
        <ecNumber evidence="6 20">2.7.7.41</ecNumber>
    </recommendedName>
    <alternativeName>
        <fullName evidence="18 20">CDP-diacylglycerol synthase</fullName>
    </alternativeName>
    <alternativeName>
        <fullName evidence="19 20">Mitochondrial translocator assembly and maintenance protein 41 homolog</fullName>
    </alternativeName>
</protein>
<keyword evidence="17 20" id="KW-1208">Phospholipid metabolism</keyword>
<dbReference type="GO" id="GO:0032049">
    <property type="term" value="P:cardiolipin biosynthetic process"/>
    <property type="evidence" value="ECO:0007669"/>
    <property type="project" value="UniProtKB-UniRule"/>
</dbReference>
<evidence type="ECO:0000256" key="19">
    <source>
        <dbReference type="ARBA" id="ARBA00031502"/>
    </source>
</evidence>
<gene>
    <name evidence="21" type="ORF">BPAG_LOCUS1541</name>
</gene>
<keyword evidence="11 20" id="KW-0999">Mitochondrion inner membrane</keyword>
<comment type="pathway">
    <text evidence="3 20">Phospholipid metabolism; CDP-diacylglycerol biosynthesis; CDP-diacylglycerol from sn-glycerol 3-phosphate: step 3/3.</text>
</comment>
<evidence type="ECO:0000256" key="8">
    <source>
        <dbReference type="ARBA" id="ARBA00022516"/>
    </source>
</evidence>
<evidence type="ECO:0000256" key="17">
    <source>
        <dbReference type="ARBA" id="ARBA00023264"/>
    </source>
</evidence>
<evidence type="ECO:0000256" key="18">
    <source>
        <dbReference type="ARBA" id="ARBA00029893"/>
    </source>
</evidence>
<comment type="similarity">
    <text evidence="5 20">Belongs to the TAM41 family.</text>
</comment>
<evidence type="ECO:0000256" key="1">
    <source>
        <dbReference type="ARBA" id="ARBA00001946"/>
    </source>
</evidence>
<comment type="cofactor">
    <cofactor evidence="1 20">
        <name>Mg(2+)</name>
        <dbReference type="ChEBI" id="CHEBI:18420"/>
    </cofactor>
</comment>
<evidence type="ECO:0000256" key="10">
    <source>
        <dbReference type="ARBA" id="ARBA00022695"/>
    </source>
</evidence>
<dbReference type="PIRSF" id="PIRSF028840">
    <property type="entry name" value="Mmp37"/>
    <property type="match status" value="1"/>
</dbReference>
<dbReference type="InterPro" id="IPR015222">
    <property type="entry name" value="Tam41"/>
</dbReference>
<comment type="function">
    <text evidence="20">Catalyzes the conversion of phosphatidic acid (PA) to CDP-diacylglycerol (CDP-DAG), an essential intermediate in the synthesis of phosphatidylglycerol, cardiolipin and phosphatidylinositol.</text>
</comment>
<dbReference type="GO" id="GO:0004605">
    <property type="term" value="F:phosphatidate cytidylyltransferase activity"/>
    <property type="evidence" value="ECO:0007669"/>
    <property type="project" value="UniProtKB-UniRule"/>
</dbReference>
<dbReference type="WBParaSite" id="BPAG_0000156001-mRNA-1">
    <property type="protein sequence ID" value="BPAG_0000156001-mRNA-1"/>
    <property type="gene ID" value="BPAG_0000156001"/>
</dbReference>
<dbReference type="Pfam" id="PF09139">
    <property type="entry name" value="Tam41_Mmp37"/>
    <property type="match status" value="1"/>
</dbReference>
<comment type="catalytic activity">
    <reaction evidence="20">
        <text>a 1,2-diacyl-sn-glycero-3-phosphate + CTP + H(+) = a CDP-1,2-diacyl-sn-glycerol + diphosphate</text>
        <dbReference type="Rhea" id="RHEA:16229"/>
        <dbReference type="ChEBI" id="CHEBI:15378"/>
        <dbReference type="ChEBI" id="CHEBI:33019"/>
        <dbReference type="ChEBI" id="CHEBI:37563"/>
        <dbReference type="ChEBI" id="CHEBI:58332"/>
        <dbReference type="ChEBI" id="CHEBI:58608"/>
        <dbReference type="EC" id="2.7.7.41"/>
    </reaction>
</comment>
<keyword evidence="12 20" id="KW-0460">Magnesium</keyword>
<dbReference type="UniPathway" id="UPA00557">
    <property type="reaction ID" value="UER00614"/>
</dbReference>
<dbReference type="EMBL" id="UZAD01000129">
    <property type="protein sequence ID" value="VDN82727.1"/>
    <property type="molecule type" value="Genomic_DNA"/>
</dbReference>